<gene>
    <name evidence="2" type="ORF">OPV22_032305</name>
</gene>
<evidence type="ECO:0000313" key="3">
    <source>
        <dbReference type="Proteomes" id="UP001222027"/>
    </source>
</evidence>
<accession>A0AAV8PR87</accession>
<comment type="caution">
    <text evidence="2">The sequence shown here is derived from an EMBL/GenBank/DDBJ whole genome shotgun (WGS) entry which is preliminary data.</text>
</comment>
<proteinExistence type="predicted"/>
<sequence length="104" mass="11825">MQSAALKEPEHGRRSSRFAPRFSSISQQFSEDGEDHERSLSVAALKAIVDHLKDYGWRLRSLRSGFGIKCMLKELKSFVKTRKKKMILLVTDKNNVVGESSVKD</sequence>
<organism evidence="2 3">
    <name type="scientific">Ensete ventricosum</name>
    <name type="common">Abyssinian banana</name>
    <name type="synonym">Musa ensete</name>
    <dbReference type="NCBI Taxonomy" id="4639"/>
    <lineage>
        <taxon>Eukaryota</taxon>
        <taxon>Viridiplantae</taxon>
        <taxon>Streptophyta</taxon>
        <taxon>Embryophyta</taxon>
        <taxon>Tracheophyta</taxon>
        <taxon>Spermatophyta</taxon>
        <taxon>Magnoliopsida</taxon>
        <taxon>Liliopsida</taxon>
        <taxon>Zingiberales</taxon>
        <taxon>Musaceae</taxon>
        <taxon>Ensete</taxon>
    </lineage>
</organism>
<dbReference type="EMBL" id="JAQQAF010000009">
    <property type="protein sequence ID" value="KAJ8459379.1"/>
    <property type="molecule type" value="Genomic_DNA"/>
</dbReference>
<feature type="region of interest" description="Disordered" evidence="1">
    <location>
        <begin position="1"/>
        <end position="22"/>
    </location>
</feature>
<reference evidence="2 3" key="1">
    <citation type="submission" date="2022-12" db="EMBL/GenBank/DDBJ databases">
        <title>Chromosome-scale assembly of the Ensete ventricosum genome.</title>
        <authorList>
            <person name="Dussert Y."/>
            <person name="Stocks J."/>
            <person name="Wendawek A."/>
            <person name="Woldeyes F."/>
            <person name="Nichols R.A."/>
            <person name="Borrell J.S."/>
        </authorList>
    </citation>
    <scope>NUCLEOTIDE SEQUENCE [LARGE SCALE GENOMIC DNA]</scope>
    <source>
        <strain evidence="3">cv. Maze</strain>
        <tissue evidence="2">Seeds</tissue>
    </source>
</reference>
<protein>
    <submittedName>
        <fullName evidence="2">Uncharacterized protein</fullName>
    </submittedName>
</protein>
<dbReference type="AlphaFoldDB" id="A0AAV8PR87"/>
<name>A0AAV8PR87_ENSVE</name>
<evidence type="ECO:0000313" key="2">
    <source>
        <dbReference type="EMBL" id="KAJ8459379.1"/>
    </source>
</evidence>
<keyword evidence="3" id="KW-1185">Reference proteome</keyword>
<dbReference type="Proteomes" id="UP001222027">
    <property type="component" value="Unassembled WGS sequence"/>
</dbReference>
<evidence type="ECO:0000256" key="1">
    <source>
        <dbReference type="SAM" id="MobiDB-lite"/>
    </source>
</evidence>